<gene>
    <name evidence="2" type="ORF">AVDCRST_MAG89-4751</name>
</gene>
<dbReference type="AlphaFoldDB" id="A0A6J4N385"/>
<keyword evidence="1" id="KW-0472">Membrane</keyword>
<evidence type="ECO:0000313" key="2">
    <source>
        <dbReference type="EMBL" id="CAA9372973.1"/>
    </source>
</evidence>
<feature type="transmembrane region" description="Helical" evidence="1">
    <location>
        <begin position="38"/>
        <end position="57"/>
    </location>
</feature>
<name>A0A6J4N385_9BACT</name>
<feature type="transmembrane region" description="Helical" evidence="1">
    <location>
        <begin position="6"/>
        <end position="26"/>
    </location>
</feature>
<accession>A0A6J4N385</accession>
<sequence length="118" mass="12881">MVNSLLGSLLIVSSPYLLVAPAWVYAWRRGTLWFWDPYLPAAAPVFWAVLASAGVGHQSLSHLLELPIVVVAVAMIYSVRVFVLDQRSESPNVTAAATAALAMAVPLLVRLFMPYMPE</sequence>
<keyword evidence="1" id="KW-1133">Transmembrane helix</keyword>
<dbReference type="EMBL" id="CADCTV010001002">
    <property type="protein sequence ID" value="CAA9372973.1"/>
    <property type="molecule type" value="Genomic_DNA"/>
</dbReference>
<protein>
    <submittedName>
        <fullName evidence="2">Uncharacterized protein</fullName>
    </submittedName>
</protein>
<reference evidence="2" key="1">
    <citation type="submission" date="2020-02" db="EMBL/GenBank/DDBJ databases">
        <authorList>
            <person name="Meier V. D."/>
        </authorList>
    </citation>
    <scope>NUCLEOTIDE SEQUENCE</scope>
    <source>
        <strain evidence="2">AVDCRST_MAG89</strain>
    </source>
</reference>
<proteinExistence type="predicted"/>
<feature type="transmembrane region" description="Helical" evidence="1">
    <location>
        <begin position="95"/>
        <end position="113"/>
    </location>
</feature>
<feature type="transmembrane region" description="Helical" evidence="1">
    <location>
        <begin position="63"/>
        <end position="83"/>
    </location>
</feature>
<organism evidence="2">
    <name type="scientific">uncultured Gemmatimonadota bacterium</name>
    <dbReference type="NCBI Taxonomy" id="203437"/>
    <lineage>
        <taxon>Bacteria</taxon>
        <taxon>Pseudomonadati</taxon>
        <taxon>Gemmatimonadota</taxon>
        <taxon>environmental samples</taxon>
    </lineage>
</organism>
<evidence type="ECO:0000256" key="1">
    <source>
        <dbReference type="SAM" id="Phobius"/>
    </source>
</evidence>
<keyword evidence="1" id="KW-0812">Transmembrane</keyword>